<dbReference type="CDD" id="cd11660">
    <property type="entry name" value="SANT_TRF"/>
    <property type="match status" value="1"/>
</dbReference>
<dbReference type="EMBL" id="LGRX02000846">
    <property type="protein sequence ID" value="KAK3287442.1"/>
    <property type="molecule type" value="Genomic_DNA"/>
</dbReference>
<dbReference type="GO" id="GO:0006334">
    <property type="term" value="P:nucleosome assembly"/>
    <property type="evidence" value="ECO:0007669"/>
    <property type="project" value="InterPro"/>
</dbReference>
<dbReference type="InterPro" id="IPR001005">
    <property type="entry name" value="SANT/Myb"/>
</dbReference>
<feature type="region of interest" description="Disordered" evidence="10">
    <location>
        <begin position="335"/>
        <end position="381"/>
    </location>
</feature>
<keyword evidence="3" id="KW-0158">Chromosome</keyword>
<dbReference type="AlphaFoldDB" id="A0AAE0H073"/>
<evidence type="ECO:0000256" key="1">
    <source>
        <dbReference type="ARBA" id="ARBA00004286"/>
    </source>
</evidence>
<dbReference type="PROSITE" id="PS51294">
    <property type="entry name" value="HTH_MYB"/>
    <property type="match status" value="1"/>
</dbReference>
<evidence type="ECO:0000259" key="11">
    <source>
        <dbReference type="PROSITE" id="PS50090"/>
    </source>
</evidence>
<organism evidence="14 15">
    <name type="scientific">Cymbomonas tetramitiformis</name>
    <dbReference type="NCBI Taxonomy" id="36881"/>
    <lineage>
        <taxon>Eukaryota</taxon>
        <taxon>Viridiplantae</taxon>
        <taxon>Chlorophyta</taxon>
        <taxon>Pyramimonadophyceae</taxon>
        <taxon>Pyramimonadales</taxon>
        <taxon>Pyramimonadaceae</taxon>
        <taxon>Cymbomonas</taxon>
    </lineage>
</organism>
<dbReference type="FunFam" id="1.10.10.60:FF:000168">
    <property type="entry name" value="Telomere repeat-binding factor 1"/>
    <property type="match status" value="1"/>
</dbReference>
<evidence type="ECO:0000313" key="15">
    <source>
        <dbReference type="Proteomes" id="UP001190700"/>
    </source>
</evidence>
<dbReference type="InterPro" id="IPR005818">
    <property type="entry name" value="Histone_H1/H5_H15"/>
</dbReference>
<evidence type="ECO:0000256" key="6">
    <source>
        <dbReference type="ARBA" id="ARBA00023125"/>
    </source>
</evidence>
<dbReference type="PANTHER" id="PTHR46267:SF15">
    <property type="entry name" value="WINGED HELIX-TURN-HELIX TRANSCRIPTION REPRESSOR DNA-BINDING PROTEIN-RELATED"/>
    <property type="match status" value="1"/>
</dbReference>
<dbReference type="Gene3D" id="1.10.246.220">
    <property type="match status" value="1"/>
</dbReference>
<dbReference type="SMART" id="SM00717">
    <property type="entry name" value="SANT"/>
    <property type="match status" value="1"/>
</dbReference>
<evidence type="ECO:0000259" key="13">
    <source>
        <dbReference type="PROSITE" id="PS51504"/>
    </source>
</evidence>
<evidence type="ECO:0000256" key="2">
    <source>
        <dbReference type="ARBA" id="ARBA00004604"/>
    </source>
</evidence>
<evidence type="ECO:0000256" key="5">
    <source>
        <dbReference type="ARBA" id="ARBA00023054"/>
    </source>
</evidence>
<dbReference type="InterPro" id="IPR036388">
    <property type="entry name" value="WH-like_DNA-bd_sf"/>
</dbReference>
<feature type="domain" description="H15" evidence="13">
    <location>
        <begin position="156"/>
        <end position="232"/>
    </location>
</feature>
<protein>
    <recommendedName>
        <fullName evidence="16">MYB transcription factor</fullName>
    </recommendedName>
</protein>
<feature type="domain" description="Myb-like" evidence="11">
    <location>
        <begin position="4"/>
        <end position="61"/>
    </location>
</feature>
<feature type="region of interest" description="Disordered" evidence="10">
    <location>
        <begin position="36"/>
        <end position="141"/>
    </location>
</feature>
<sequence length="381" mass="40559">MGGGVGVRKQKWSEEEELALKAGVAKYGTGRWRHIQQDEELSTVLTGRSNIDLKDKWRNLSSPEKGSPRPKESPNPSPASRPLPPPAPRPSPSPASRASQPPPPRPSPSRLPKASPLAAPTPPVPKCSSSCNASPRMSGPKSFFSVNNSLGKPNANHARIDELVLDATAALKENNGSPPATIAKYIEERNDDLPRSFRRILSDRLRYLTESGQLTKEKCLYTNADPNYGLNERRKRAAPSTPTESEPTDFSGTNTKRAKKSEVGASIPSPADNRYRGALVAQQAAEAAAKAVAEAEEAFAQAEQAERLAEAAEIEAREAEMAAAAAAAALQQKYNSLPSHNLEDVPPPPTTNPPTADASLRPSAAGDSDSCPSHGCLPPPS</sequence>
<dbReference type="InterPro" id="IPR009057">
    <property type="entry name" value="Homeodomain-like_sf"/>
</dbReference>
<dbReference type="Gene3D" id="1.10.10.10">
    <property type="entry name" value="Winged helix-like DNA-binding domain superfamily/Winged helix DNA-binding domain"/>
    <property type="match status" value="1"/>
</dbReference>
<proteinExistence type="predicted"/>
<evidence type="ECO:0000256" key="10">
    <source>
        <dbReference type="SAM" id="MobiDB-lite"/>
    </source>
</evidence>
<feature type="compositionally biased region" description="Pro residues" evidence="10">
    <location>
        <begin position="73"/>
        <end position="93"/>
    </location>
</feature>
<evidence type="ECO:0008006" key="16">
    <source>
        <dbReference type="Google" id="ProtNLM"/>
    </source>
</evidence>
<evidence type="ECO:0000313" key="14">
    <source>
        <dbReference type="EMBL" id="KAK3287442.1"/>
    </source>
</evidence>
<keyword evidence="5 9" id="KW-0175">Coiled coil</keyword>
<keyword evidence="7" id="KW-0804">Transcription</keyword>
<dbReference type="SMART" id="SM00526">
    <property type="entry name" value="H15"/>
    <property type="match status" value="1"/>
</dbReference>
<dbReference type="InterPro" id="IPR017930">
    <property type="entry name" value="Myb_dom"/>
</dbReference>
<evidence type="ECO:0000256" key="3">
    <source>
        <dbReference type="ARBA" id="ARBA00022454"/>
    </source>
</evidence>
<dbReference type="Pfam" id="PF00538">
    <property type="entry name" value="Linker_histone"/>
    <property type="match status" value="1"/>
</dbReference>
<dbReference type="PROSITE" id="PS51504">
    <property type="entry name" value="H15"/>
    <property type="match status" value="1"/>
</dbReference>
<keyword evidence="6" id="KW-0238">DNA-binding</keyword>
<feature type="compositionally biased region" description="Polar residues" evidence="10">
    <location>
        <begin position="240"/>
        <end position="255"/>
    </location>
</feature>
<reference evidence="14 15" key="1">
    <citation type="journal article" date="2015" name="Genome Biol. Evol.">
        <title>Comparative Genomics of a Bacterivorous Green Alga Reveals Evolutionary Causalities and Consequences of Phago-Mixotrophic Mode of Nutrition.</title>
        <authorList>
            <person name="Burns J.A."/>
            <person name="Paasch A."/>
            <person name="Narechania A."/>
            <person name="Kim E."/>
        </authorList>
    </citation>
    <scope>NUCLEOTIDE SEQUENCE [LARGE SCALE GENOMIC DNA]</scope>
    <source>
        <strain evidence="14 15">PLY_AMNH</strain>
    </source>
</reference>
<dbReference type="Pfam" id="PF00249">
    <property type="entry name" value="Myb_DNA-binding"/>
    <property type="match status" value="1"/>
</dbReference>
<keyword evidence="4" id="KW-0805">Transcription regulation</keyword>
<dbReference type="PANTHER" id="PTHR46267">
    <property type="entry name" value="SINGLE MYB HISTONE 4"/>
    <property type="match status" value="1"/>
</dbReference>
<dbReference type="InterPro" id="IPR044597">
    <property type="entry name" value="SMH1-6"/>
</dbReference>
<dbReference type="GO" id="GO:0003691">
    <property type="term" value="F:double-stranded telomeric DNA binding"/>
    <property type="evidence" value="ECO:0007669"/>
    <property type="project" value="InterPro"/>
</dbReference>
<dbReference type="GO" id="GO:0005730">
    <property type="term" value="C:nucleolus"/>
    <property type="evidence" value="ECO:0007669"/>
    <property type="project" value="UniProtKB-SubCell"/>
</dbReference>
<dbReference type="Proteomes" id="UP001190700">
    <property type="component" value="Unassembled WGS sequence"/>
</dbReference>
<dbReference type="SUPFAM" id="SSF46785">
    <property type="entry name" value="Winged helix' DNA-binding domain"/>
    <property type="match status" value="1"/>
</dbReference>
<evidence type="ECO:0000256" key="9">
    <source>
        <dbReference type="SAM" id="Coils"/>
    </source>
</evidence>
<dbReference type="GO" id="GO:0000786">
    <property type="term" value="C:nucleosome"/>
    <property type="evidence" value="ECO:0007669"/>
    <property type="project" value="InterPro"/>
</dbReference>
<feature type="coiled-coil region" evidence="9">
    <location>
        <begin position="285"/>
        <end position="329"/>
    </location>
</feature>
<gene>
    <name evidence="14" type="ORF">CYMTET_5046</name>
</gene>
<dbReference type="PROSITE" id="PS50090">
    <property type="entry name" value="MYB_LIKE"/>
    <property type="match status" value="1"/>
</dbReference>
<accession>A0AAE0H073</accession>
<evidence type="ECO:0000256" key="7">
    <source>
        <dbReference type="ARBA" id="ARBA00023163"/>
    </source>
</evidence>
<evidence type="ECO:0000256" key="8">
    <source>
        <dbReference type="ARBA" id="ARBA00023242"/>
    </source>
</evidence>
<feature type="domain" description="HTH myb-type" evidence="12">
    <location>
        <begin position="4"/>
        <end position="65"/>
    </location>
</feature>
<keyword evidence="8" id="KW-0539">Nucleus</keyword>
<keyword evidence="15" id="KW-1185">Reference proteome</keyword>
<evidence type="ECO:0000256" key="4">
    <source>
        <dbReference type="ARBA" id="ARBA00023015"/>
    </source>
</evidence>
<feature type="region of interest" description="Disordered" evidence="10">
    <location>
        <begin position="223"/>
        <end position="272"/>
    </location>
</feature>
<comment type="caution">
    <text evidence="14">The sequence shown here is derived from an EMBL/GenBank/DDBJ whole genome shotgun (WGS) entry which is preliminary data.</text>
</comment>
<name>A0AAE0H073_9CHLO</name>
<comment type="subcellular location">
    <subcellularLocation>
        <location evidence="1">Chromosome</location>
    </subcellularLocation>
    <subcellularLocation>
        <location evidence="2">Nucleus</location>
        <location evidence="2">Nucleolus</location>
    </subcellularLocation>
</comment>
<dbReference type="SUPFAM" id="SSF46689">
    <property type="entry name" value="Homeodomain-like"/>
    <property type="match status" value="1"/>
</dbReference>
<evidence type="ECO:0000259" key="12">
    <source>
        <dbReference type="PROSITE" id="PS51294"/>
    </source>
</evidence>
<feature type="compositionally biased region" description="Pro residues" evidence="10">
    <location>
        <begin position="100"/>
        <end position="109"/>
    </location>
</feature>
<dbReference type="InterPro" id="IPR036390">
    <property type="entry name" value="WH_DNA-bd_sf"/>
</dbReference>